<accession>A0A9N9E7N3</accession>
<protein>
    <submittedName>
        <fullName evidence="2">1939_t:CDS:1</fullName>
    </submittedName>
</protein>
<dbReference type="Proteomes" id="UP000789572">
    <property type="component" value="Unassembled WGS sequence"/>
</dbReference>
<evidence type="ECO:0000256" key="1">
    <source>
        <dbReference type="SAM" id="MobiDB-lite"/>
    </source>
</evidence>
<feature type="region of interest" description="Disordered" evidence="1">
    <location>
        <begin position="1"/>
        <end position="34"/>
    </location>
</feature>
<evidence type="ECO:0000313" key="2">
    <source>
        <dbReference type="EMBL" id="CAG8668381.1"/>
    </source>
</evidence>
<organism evidence="2 3">
    <name type="scientific">Paraglomus occultum</name>
    <dbReference type="NCBI Taxonomy" id="144539"/>
    <lineage>
        <taxon>Eukaryota</taxon>
        <taxon>Fungi</taxon>
        <taxon>Fungi incertae sedis</taxon>
        <taxon>Mucoromycota</taxon>
        <taxon>Glomeromycotina</taxon>
        <taxon>Glomeromycetes</taxon>
        <taxon>Paraglomerales</taxon>
        <taxon>Paraglomeraceae</taxon>
        <taxon>Paraglomus</taxon>
    </lineage>
</organism>
<evidence type="ECO:0000313" key="3">
    <source>
        <dbReference type="Proteomes" id="UP000789572"/>
    </source>
</evidence>
<proteinExistence type="predicted"/>
<reference evidence="2" key="1">
    <citation type="submission" date="2021-06" db="EMBL/GenBank/DDBJ databases">
        <authorList>
            <person name="Kallberg Y."/>
            <person name="Tangrot J."/>
            <person name="Rosling A."/>
        </authorList>
    </citation>
    <scope>NUCLEOTIDE SEQUENCE</scope>
    <source>
        <strain evidence="2">IA702</strain>
    </source>
</reference>
<feature type="non-terminal residue" evidence="2">
    <location>
        <position position="1"/>
    </location>
</feature>
<comment type="caution">
    <text evidence="2">The sequence shown here is derived from an EMBL/GenBank/DDBJ whole genome shotgun (WGS) entry which is preliminary data.</text>
</comment>
<keyword evidence="3" id="KW-1185">Reference proteome</keyword>
<dbReference type="AlphaFoldDB" id="A0A9N9E7N3"/>
<gene>
    <name evidence="2" type="ORF">POCULU_LOCUS10827</name>
</gene>
<sequence length="105" mass="12157">RVVLQRRKLSYEANQKRSKTLPSHPISEAVPQKNQYKQTRLEQIMEKMMEKKLNEMLENKLLLLQKKIATQPYAQNAKCSNTQSTLALRDNEPAYNVISKTPNSA</sequence>
<name>A0A9N9E7N3_9GLOM</name>
<dbReference type="EMBL" id="CAJVPJ010006381">
    <property type="protein sequence ID" value="CAG8668381.1"/>
    <property type="molecule type" value="Genomic_DNA"/>
</dbReference>
<feature type="non-terminal residue" evidence="2">
    <location>
        <position position="105"/>
    </location>
</feature>